<keyword evidence="1" id="KW-0732">Signal</keyword>
<dbReference type="EMBL" id="CP009621">
    <property type="protein sequence ID" value="AKD04875.1"/>
    <property type="molecule type" value="Genomic_DNA"/>
</dbReference>
<dbReference type="PROSITE" id="PS51257">
    <property type="entry name" value="PROKAR_LIPOPROTEIN"/>
    <property type="match status" value="1"/>
</dbReference>
<evidence type="ECO:0000313" key="2">
    <source>
        <dbReference type="EMBL" id="AKD04875.1"/>
    </source>
</evidence>
<evidence type="ECO:0000256" key="1">
    <source>
        <dbReference type="SAM" id="SignalP"/>
    </source>
</evidence>
<dbReference type="AlphaFoldDB" id="A0A0E3ZGB4"/>
<dbReference type="OrthoDB" id="852555at2"/>
<evidence type="ECO:0008006" key="4">
    <source>
        <dbReference type="Google" id="ProtNLM"/>
    </source>
</evidence>
<evidence type="ECO:0000313" key="3">
    <source>
        <dbReference type="Proteomes" id="UP000033109"/>
    </source>
</evidence>
<protein>
    <recommendedName>
        <fullName evidence="4">Lipocalin-like domain-containing protein</fullName>
    </recommendedName>
</protein>
<dbReference type="PATRIC" id="fig|400092.3.peg.4255"/>
<sequence>MQLRKLLFYFALILSVNLLISCDDDDDETAEPSKREKLTAEPWEGDKVLLNNTDVATIPLIGSNASTFQTLRITFMDDNTYSATFTAQGQEQTQTGNWSMNNDETTITTDMFGEMQIRTLTDSNLDVTTTISPDNINFIGQVLGIDPRLIQAFTGGNPVNAELRFVR</sequence>
<dbReference type="RefSeq" id="WP_046312896.1">
    <property type="nucleotide sequence ID" value="NZ_CP009621.1"/>
</dbReference>
<dbReference type="HOGENOM" id="CLU_1593068_0_0_10"/>
<dbReference type="KEGG" id="pko:PKOR_19460"/>
<proteinExistence type="predicted"/>
<name>A0A0E3ZGB4_9BACT</name>
<reference evidence="2 3" key="1">
    <citation type="journal article" date="2015" name="Sci. Rep.">
        <title>Unraveling adaptation of Pontibacter korlensis to radiation and infertility in desert through complete genome and comparative transcriptomic analysis.</title>
        <authorList>
            <person name="Dai J."/>
            <person name="Dai W."/>
            <person name="Qiu C."/>
            <person name="Yang Z."/>
            <person name="Zhang Y."/>
            <person name="Zhou M."/>
            <person name="Zhang L."/>
            <person name="Fang C."/>
            <person name="Gao Q."/>
            <person name="Yang Q."/>
            <person name="Li X."/>
            <person name="Wang Z."/>
            <person name="Wang Z."/>
            <person name="Jia Z."/>
            <person name="Chen X."/>
        </authorList>
    </citation>
    <scope>NUCLEOTIDE SEQUENCE [LARGE SCALE GENOMIC DNA]</scope>
    <source>
        <strain evidence="2 3">X14-1T</strain>
    </source>
</reference>
<feature type="signal peptide" evidence="1">
    <location>
        <begin position="1"/>
        <end position="21"/>
    </location>
</feature>
<dbReference type="Proteomes" id="UP000033109">
    <property type="component" value="Chromosome"/>
</dbReference>
<accession>A0A0E3ZGB4</accession>
<gene>
    <name evidence="2" type="ORF">PKOR_19460</name>
</gene>
<keyword evidence="3" id="KW-1185">Reference proteome</keyword>
<organism evidence="2 3">
    <name type="scientific">Pontibacter korlensis</name>
    <dbReference type="NCBI Taxonomy" id="400092"/>
    <lineage>
        <taxon>Bacteria</taxon>
        <taxon>Pseudomonadati</taxon>
        <taxon>Bacteroidota</taxon>
        <taxon>Cytophagia</taxon>
        <taxon>Cytophagales</taxon>
        <taxon>Hymenobacteraceae</taxon>
        <taxon>Pontibacter</taxon>
    </lineage>
</organism>
<feature type="chain" id="PRO_5002416778" description="Lipocalin-like domain-containing protein" evidence="1">
    <location>
        <begin position="22"/>
        <end position="167"/>
    </location>
</feature>